<dbReference type="PaxDb" id="4097-A0A1S4CA42"/>
<dbReference type="GO" id="GO:0003729">
    <property type="term" value="F:mRNA binding"/>
    <property type="evidence" value="ECO:0007669"/>
    <property type="project" value="UniProtKB-ARBA"/>
</dbReference>
<dbReference type="PROSITE" id="PS50005">
    <property type="entry name" value="TPR"/>
    <property type="match status" value="1"/>
</dbReference>
<feature type="region of interest" description="Disordered" evidence="8">
    <location>
        <begin position="1"/>
        <end position="21"/>
    </location>
</feature>
<gene>
    <name evidence="10" type="primary">LOC107816753</name>
</gene>
<dbReference type="Pfam" id="PF12807">
    <property type="entry name" value="eIF3_p135"/>
    <property type="match status" value="1"/>
</dbReference>
<evidence type="ECO:0000256" key="5">
    <source>
        <dbReference type="ARBA" id="ARBA00022803"/>
    </source>
</evidence>
<feature type="region of interest" description="Disordered" evidence="8">
    <location>
        <begin position="1366"/>
        <end position="1441"/>
    </location>
</feature>
<dbReference type="FunFam" id="1.25.40.10:FF:000024">
    <property type="entry name" value="Tetratricopeptide repeat (TPR)-like superfamily protein"/>
    <property type="match status" value="1"/>
</dbReference>
<protein>
    <submittedName>
        <fullName evidence="10">Protein TSS isoform X1</fullName>
    </submittedName>
</protein>
<evidence type="ECO:0000256" key="3">
    <source>
        <dbReference type="ARBA" id="ARBA00022490"/>
    </source>
</evidence>
<dbReference type="SUPFAM" id="SSF48452">
    <property type="entry name" value="TPR-like"/>
    <property type="match status" value="2"/>
</dbReference>
<dbReference type="InterPro" id="IPR019734">
    <property type="entry name" value="TPR_rpt"/>
</dbReference>
<reference evidence="10" key="1">
    <citation type="submission" date="2025-08" db="UniProtKB">
        <authorList>
            <consortium name="RefSeq"/>
        </authorList>
    </citation>
    <scope>IDENTIFICATION</scope>
</reference>
<dbReference type="SMR" id="A0A1S4CA42"/>
<proteinExistence type="predicted"/>
<evidence type="ECO:0000256" key="8">
    <source>
        <dbReference type="SAM" id="MobiDB-lite"/>
    </source>
</evidence>
<sequence>MAPRSGRGKGNKAKTDKKKKEEKVIPSILDISIVTPYETEVVLKGISTDKILDVRKLLAANVETCHFTNYSLSHEVKGPKLNDKLDVAILKPCLLRMVEEDYTEESQAVDHVRRLLDIVACTTRFAKAKAGKSTTPSAAGAGTESRAKKHKAQRNASSRPASPSDGVPPLSPSASAAQEENEMVAIHPIPKLSDFYEFFSLSNLSPPILSLKRGDCNDAKTRRDGDYFELQIKICNGKTLQVVAAAKGFYTLGKPLMRSHCLVDLLQQLSQAFANAYESLMKAFTEHNKFGNLPYGFRANTWLVPPSVVDSASNFIPLPVEDESWGGNGGGQGRNGEHDHRSWATDFAVLANLPCKTEEERVVRDRKAFLLHNLFLDVSIFKAVSAIYKVMDSTSRGTSNCALGSVLSEDCIGDLSITVKRDFGDASLKEAKVIGSRDFNESAEDVAQRNLVKGVTADESVVIHDTSSLSMVSVRHCGYTAIVKVVGDIKVDKSLPQDIKIDDQPDGGANALNINSLRLLLNKPMTAGFSGGGQLPQSDLDDHANSMSLVHKIIKDGLSKLQGMDDKSKGSIRWELGSCWVQHLQKQETPSEDTVGNDGKAEPTVKGLGRQFKMLKKRETRPSNVSSMDDNEADDVTASTLNAESGSTELSNGTPKCETEWRRFVSQEAYLRFKESGMDLHLKSVDELVEMARKYYDEVAIPKLVTDFASLELSPVDGRTLTDFMHLRGLQMRSLGRVVELAEKLPHIQSLCIHEMVTRAFKHVLRAVIASIDNVANLSAAIASSLNFLFGSSTTEDSDENHILKMQWLREFLFERFSWRLKDEFQQLRKLSVLRGLCHKVGLELIPKDYDMESPYPFSKTDVISVAPLCKHVGCSSADGRTLLESSKVALDKGKLEDAVMYGTKALAKLIAVCGPYHRATASAYSLLAVVLYHTGDFNQATIYQQKALDINERELGLDHPDTMKSYGDLSVFYYRLQHIELALKYVNRALFLLHFTCGLSHPNTAATYINVAMMEEGMGNVHIALRYLHEALKCNQRLLGVDHIQTAASYHAIAIALSLMEAYSLSVQHEQTTLQILQAKLGAEDLRTQDAAAWLEYFESKALEQQEAARTGAPRLDATIASKGHLSVSDLLDYISPGQGSTTIEAQRKRRSKVLPVDDQSQKGQHDGRSSNPLDHDVTENPVTVVEVNKKEDNSERVATQELEGGNSTRNEESVEINEETSSDEGWQEANPKTRTGHGSGKMFNRRQPGLAKINTNLEYFFPRDSSSRKEVTSQGHKVAPKIGLGEFSPVKQLKAASFSSSEKSTKLSAKMTVAEVSRTSNITVPSRPASLATMASKSLSYKEVAVSPPGTVLKPLLEKVEELNEDKTDSQICVSPTETSEEDGKQSVTIEATPANDRDGQGIHEDEGQISGSESDKSSLEPEGVSCSSNEEKSLRSNGSKLSAAAEPFNPGAYHLTNMLISAALTNVYDVRANQGMLTEPVGFPSIAERVPCGPRSSLYHRTSHSRMKNGYVKYQSPVAEISSYDYPRIMNPHAPEFVPSKARPTCAATEDSRVAVDADSSTGLNNSVTIVSAEEKLDKKATIDVRNARSTKSRLHAEREELARQIQNSFIVKSKQNTSDGPSEFPVSTKKSEFVVTAAKASANDSAIKLHCGSEGKKELLTEANKYSGAKTVDVNKNKHEDGDGFLPVMKRRRNRRQFAQGINGLYSQQSVCA</sequence>
<keyword evidence="4" id="KW-0677">Repeat</keyword>
<dbReference type="PANTHER" id="PTHR12601:SF45">
    <property type="entry name" value="PROTEIN REDUCED CHLOROPLAST COVERAGE 3"/>
    <property type="match status" value="1"/>
</dbReference>
<dbReference type="InterPro" id="IPR028275">
    <property type="entry name" value="CLU_N"/>
</dbReference>
<feature type="region of interest" description="Disordered" evidence="8">
    <location>
        <begin position="132"/>
        <end position="179"/>
    </location>
</feature>
<dbReference type="Pfam" id="PF13424">
    <property type="entry name" value="TPR_12"/>
    <property type="match status" value="2"/>
</dbReference>
<feature type="compositionally biased region" description="Basic and acidic residues" evidence="8">
    <location>
        <begin position="1398"/>
        <end position="1409"/>
    </location>
</feature>
<dbReference type="CDD" id="cd15466">
    <property type="entry name" value="CLU-central"/>
    <property type="match status" value="1"/>
</dbReference>
<dbReference type="RefSeq" id="XP_016497976.1">
    <property type="nucleotide sequence ID" value="XM_016642490.1"/>
</dbReference>
<dbReference type="Pfam" id="PF15044">
    <property type="entry name" value="CLU_N"/>
    <property type="match status" value="1"/>
</dbReference>
<dbReference type="GO" id="GO:0005634">
    <property type="term" value="C:nucleus"/>
    <property type="evidence" value="ECO:0007669"/>
    <property type="project" value="UniProtKB-SubCell"/>
</dbReference>
<organism evidence="10">
    <name type="scientific">Nicotiana tabacum</name>
    <name type="common">Common tobacco</name>
    <dbReference type="NCBI Taxonomy" id="4097"/>
    <lineage>
        <taxon>Eukaryota</taxon>
        <taxon>Viridiplantae</taxon>
        <taxon>Streptophyta</taxon>
        <taxon>Embryophyta</taxon>
        <taxon>Tracheophyta</taxon>
        <taxon>Spermatophyta</taxon>
        <taxon>Magnoliopsida</taxon>
        <taxon>eudicotyledons</taxon>
        <taxon>Gunneridae</taxon>
        <taxon>Pentapetalae</taxon>
        <taxon>asterids</taxon>
        <taxon>lamiids</taxon>
        <taxon>Solanales</taxon>
        <taxon>Solanaceae</taxon>
        <taxon>Nicotianoideae</taxon>
        <taxon>Nicotianeae</taxon>
        <taxon>Nicotiana</taxon>
    </lineage>
</organism>
<evidence type="ECO:0000256" key="4">
    <source>
        <dbReference type="ARBA" id="ARBA00022737"/>
    </source>
</evidence>
<keyword evidence="6" id="KW-0539">Nucleus</keyword>
<comment type="subcellular location">
    <subcellularLocation>
        <location evidence="2">Cytoplasm</location>
        <location evidence="2">Cytosol</location>
    </subcellularLocation>
    <subcellularLocation>
        <location evidence="1">Nucleus</location>
    </subcellularLocation>
</comment>
<dbReference type="InterPro" id="IPR025697">
    <property type="entry name" value="CLU_dom"/>
</dbReference>
<dbReference type="InterPro" id="IPR033646">
    <property type="entry name" value="CLU-central"/>
</dbReference>
<dbReference type="InterPro" id="IPR027523">
    <property type="entry name" value="CLU_prot"/>
</dbReference>
<feature type="compositionally biased region" description="Basic and acidic residues" evidence="8">
    <location>
        <begin position="1161"/>
        <end position="1180"/>
    </location>
</feature>
<keyword evidence="5 7" id="KW-0802">TPR repeat</keyword>
<evidence type="ECO:0000313" key="10">
    <source>
        <dbReference type="RefSeq" id="XP_016497976.1"/>
    </source>
</evidence>
<feature type="compositionally biased region" description="Basic residues" evidence="8">
    <location>
        <begin position="1"/>
        <end position="17"/>
    </location>
</feature>
<evidence type="ECO:0000256" key="7">
    <source>
        <dbReference type="PROSITE-ProRule" id="PRU00339"/>
    </source>
</evidence>
<dbReference type="SMART" id="SM00028">
    <property type="entry name" value="TPR"/>
    <property type="match status" value="3"/>
</dbReference>
<dbReference type="GO" id="GO:0005737">
    <property type="term" value="C:cytoplasm"/>
    <property type="evidence" value="ECO:0000318"/>
    <property type="project" value="GO_Central"/>
</dbReference>
<feature type="region of interest" description="Disordered" evidence="8">
    <location>
        <begin position="1143"/>
        <end position="1247"/>
    </location>
</feature>
<evidence type="ECO:0000256" key="1">
    <source>
        <dbReference type="ARBA" id="ARBA00004123"/>
    </source>
</evidence>
<dbReference type="GO" id="GO:0005829">
    <property type="term" value="C:cytosol"/>
    <property type="evidence" value="ECO:0007669"/>
    <property type="project" value="UniProtKB-SubCell"/>
</dbReference>
<dbReference type="PANTHER" id="PTHR12601">
    <property type="entry name" value="EUKARYOTIC TRANSLATION INITIATION FACTOR 3 SUBUNIT EIF-3"/>
    <property type="match status" value="1"/>
</dbReference>
<dbReference type="PROSITE" id="PS51823">
    <property type="entry name" value="CLU"/>
    <property type="match status" value="1"/>
</dbReference>
<dbReference type="Gene3D" id="1.25.40.10">
    <property type="entry name" value="Tetratricopeptide repeat domain"/>
    <property type="match status" value="1"/>
</dbReference>
<evidence type="ECO:0000256" key="6">
    <source>
        <dbReference type="ARBA" id="ARBA00023242"/>
    </source>
</evidence>
<dbReference type="STRING" id="4097.A0A1S4CA42"/>
<accession>A0A1S4CA42</accession>
<evidence type="ECO:0000256" key="2">
    <source>
        <dbReference type="ARBA" id="ARBA00004514"/>
    </source>
</evidence>
<dbReference type="KEGG" id="nta:107816753"/>
<dbReference type="GO" id="GO:0019750">
    <property type="term" value="P:chloroplast localization"/>
    <property type="evidence" value="ECO:0007669"/>
    <property type="project" value="UniProtKB-ARBA"/>
</dbReference>
<keyword evidence="3" id="KW-0963">Cytoplasm</keyword>
<feature type="repeat" description="TPR" evidence="7">
    <location>
        <begin position="922"/>
        <end position="955"/>
    </location>
</feature>
<evidence type="ECO:0000259" key="9">
    <source>
        <dbReference type="PROSITE" id="PS51823"/>
    </source>
</evidence>
<dbReference type="OrthoDB" id="1414216at2759"/>
<feature type="domain" description="Clu" evidence="9">
    <location>
        <begin position="321"/>
        <end position="595"/>
    </location>
</feature>
<dbReference type="InterPro" id="IPR011990">
    <property type="entry name" value="TPR-like_helical_dom_sf"/>
</dbReference>
<name>A0A1S4CA42_TOBAC</name>
<feature type="compositionally biased region" description="Acidic residues" evidence="8">
    <location>
        <begin position="1215"/>
        <end position="1228"/>
    </location>
</feature>